<evidence type="ECO:0000313" key="2">
    <source>
        <dbReference type="Proteomes" id="UP000827872"/>
    </source>
</evidence>
<dbReference type="Proteomes" id="UP000827872">
    <property type="component" value="Linkage Group LG02"/>
</dbReference>
<organism evidence="1 2">
    <name type="scientific">Sphaerodactylus townsendi</name>
    <dbReference type="NCBI Taxonomy" id="933632"/>
    <lineage>
        <taxon>Eukaryota</taxon>
        <taxon>Metazoa</taxon>
        <taxon>Chordata</taxon>
        <taxon>Craniata</taxon>
        <taxon>Vertebrata</taxon>
        <taxon>Euteleostomi</taxon>
        <taxon>Lepidosauria</taxon>
        <taxon>Squamata</taxon>
        <taxon>Bifurcata</taxon>
        <taxon>Gekkota</taxon>
        <taxon>Sphaerodactylidae</taxon>
        <taxon>Sphaerodactylus</taxon>
    </lineage>
</organism>
<evidence type="ECO:0000313" key="1">
    <source>
        <dbReference type="EMBL" id="KAH8013656.1"/>
    </source>
</evidence>
<dbReference type="EMBL" id="CM037615">
    <property type="protein sequence ID" value="KAH8013656.1"/>
    <property type="molecule type" value="Genomic_DNA"/>
</dbReference>
<name>A0ACB8G291_9SAUR</name>
<reference evidence="1" key="1">
    <citation type="submission" date="2021-08" db="EMBL/GenBank/DDBJ databases">
        <title>The first chromosome-level gecko genome reveals the dynamic sex chromosomes of Neotropical dwarf geckos (Sphaerodactylidae: Sphaerodactylus).</title>
        <authorList>
            <person name="Pinto B.J."/>
            <person name="Keating S.E."/>
            <person name="Gamble T."/>
        </authorList>
    </citation>
    <scope>NUCLEOTIDE SEQUENCE</scope>
    <source>
        <strain evidence="1">TG3544</strain>
    </source>
</reference>
<accession>A0ACB8G291</accession>
<proteinExistence type="predicted"/>
<keyword evidence="2" id="KW-1185">Reference proteome</keyword>
<gene>
    <name evidence="1" type="primary">TNKS1BP1</name>
    <name evidence="1" type="ORF">K3G42_021119</name>
</gene>
<comment type="caution">
    <text evidence="1">The sequence shown here is derived from an EMBL/GenBank/DDBJ whole genome shotgun (WGS) entry which is preliminary data.</text>
</comment>
<sequence length="296" mass="32278">MTREAHSEHLSSTSRLLEEMVTNSAVKEAEQERPISSYSCHSGEEGAPSNLTDEQMTAVSMEAKEDEMIRSSEDGDVSQLDGRNCSQPALEVRCLNHPEQNGNQVEHPISLEGHATDGSGASSGETFTFLVDTEVLDSTAYRDRANLGRKRGHRAPVTRSGSGLLDNDRDSWMFKDSTEPRVAPVVSDEEAAEEPRSRRPRNSPLSKGVKVPLFPGLSPSALKAKLRGRNRSAEEGDSHSEAKQSPAKEAHVQRSKSCKIASGKPLVLPPKPEKTSGSEASSPNWLQVLKLRKKKS</sequence>
<protein>
    <submittedName>
        <fullName evidence="1">182 kDa tankyrase-1-binding protein</fullName>
    </submittedName>
</protein>